<dbReference type="EMBL" id="MLJW01001420">
    <property type="protein sequence ID" value="OIQ78335.1"/>
    <property type="molecule type" value="Genomic_DNA"/>
</dbReference>
<proteinExistence type="predicted"/>
<dbReference type="Pfam" id="PF06779">
    <property type="entry name" value="MFS_4"/>
    <property type="match status" value="1"/>
</dbReference>
<feature type="transmembrane region" description="Helical" evidence="1">
    <location>
        <begin position="142"/>
        <end position="163"/>
    </location>
</feature>
<accession>A0A1J5QE99</accession>
<organism evidence="2">
    <name type="scientific">mine drainage metagenome</name>
    <dbReference type="NCBI Taxonomy" id="410659"/>
    <lineage>
        <taxon>unclassified sequences</taxon>
        <taxon>metagenomes</taxon>
        <taxon>ecological metagenomes</taxon>
    </lineage>
</organism>
<dbReference type="GO" id="GO:0005886">
    <property type="term" value="C:plasma membrane"/>
    <property type="evidence" value="ECO:0007669"/>
    <property type="project" value="TreeGrafter"/>
</dbReference>
<keyword evidence="1" id="KW-0472">Membrane</keyword>
<feature type="transmembrane region" description="Helical" evidence="1">
    <location>
        <begin position="305"/>
        <end position="326"/>
    </location>
</feature>
<dbReference type="PANTHER" id="PTHR23537">
    <property type="match status" value="1"/>
</dbReference>
<feature type="transmembrane region" description="Helical" evidence="1">
    <location>
        <begin position="246"/>
        <end position="268"/>
    </location>
</feature>
<dbReference type="InterPro" id="IPR036259">
    <property type="entry name" value="MFS_trans_sf"/>
</dbReference>
<reference evidence="2" key="1">
    <citation type="submission" date="2016-10" db="EMBL/GenBank/DDBJ databases">
        <title>Sequence of Gallionella enrichment culture.</title>
        <authorList>
            <person name="Poehlein A."/>
            <person name="Muehling M."/>
            <person name="Daniel R."/>
        </authorList>
    </citation>
    <scope>NUCLEOTIDE SEQUENCE</scope>
</reference>
<evidence type="ECO:0000256" key="1">
    <source>
        <dbReference type="SAM" id="Phobius"/>
    </source>
</evidence>
<feature type="transmembrane region" description="Helical" evidence="1">
    <location>
        <begin position="175"/>
        <end position="192"/>
    </location>
</feature>
<evidence type="ECO:0000313" key="2">
    <source>
        <dbReference type="EMBL" id="OIQ78335.1"/>
    </source>
</evidence>
<keyword evidence="1" id="KW-1133">Transmembrane helix</keyword>
<name>A0A1J5QE99_9ZZZZ</name>
<feature type="transmembrane region" description="Helical" evidence="1">
    <location>
        <begin position="368"/>
        <end position="388"/>
    </location>
</feature>
<feature type="transmembrane region" description="Helical" evidence="1">
    <location>
        <begin position="52"/>
        <end position="73"/>
    </location>
</feature>
<dbReference type="InterPro" id="IPR010645">
    <property type="entry name" value="MFS_4"/>
</dbReference>
<comment type="caution">
    <text evidence="2">The sequence shown here is derived from an EMBL/GenBank/DDBJ whole genome shotgun (WGS) entry which is preliminary data.</text>
</comment>
<feature type="transmembrane region" description="Helical" evidence="1">
    <location>
        <begin position="220"/>
        <end position="240"/>
    </location>
</feature>
<feature type="transmembrane region" description="Helical" evidence="1">
    <location>
        <begin position="12"/>
        <end position="32"/>
    </location>
</feature>
<feature type="transmembrane region" description="Helical" evidence="1">
    <location>
        <begin position="105"/>
        <end position="130"/>
    </location>
</feature>
<sequence length="398" mass="41159">MNGRAGNARTWFVVLGLSLGPAVGNGFARFGYGLVLPAMRSNLAWTYAQAGWINTANALGYLIGALATLRLMTLIGPARLFQWGMALTAVSLCASGMTNDFLALLFWRLTAGIGGAPVFITGGVMVAAAFKSDASKNALAVALYFGGAGFGILLSAVVVPSILGRFGAPAWPLTWWALGLASFAALLPSWWSSRQADFDAPSTGAFIATQPPWGKLIPSLVGYLLFATGYIVYMTFMVAWMKENGATGLAIAATWAVLGFGVMLSPFLWRPLLASHASGFPLASACVATGVGGILPLLIPNLSGQILSAAVFGLSFFIAPAAVTTFSKKNLPQVQWGMAVAMYTTVFAVGQTLGPVGAGWLADAVGNLSWGLTIAAAILFASGLSAAFQPALSNPSTG</sequence>
<dbReference type="PANTHER" id="PTHR23537:SF1">
    <property type="entry name" value="SUGAR TRANSPORTER"/>
    <property type="match status" value="1"/>
</dbReference>
<keyword evidence="1" id="KW-0812">Transmembrane</keyword>
<feature type="transmembrane region" description="Helical" evidence="1">
    <location>
        <begin position="280"/>
        <end position="299"/>
    </location>
</feature>
<gene>
    <name evidence="2" type="ORF">GALL_399630</name>
</gene>
<dbReference type="AlphaFoldDB" id="A0A1J5QE99"/>
<dbReference type="SUPFAM" id="SSF103473">
    <property type="entry name" value="MFS general substrate transporter"/>
    <property type="match status" value="1"/>
</dbReference>
<protein>
    <submittedName>
        <fullName evidence="2">Putative 3-hydroxyphenylpropionic transporter MhpT</fullName>
    </submittedName>
</protein>
<feature type="transmembrane region" description="Helical" evidence="1">
    <location>
        <begin position="338"/>
        <end position="362"/>
    </location>
</feature>
<dbReference type="Gene3D" id="1.20.1250.20">
    <property type="entry name" value="MFS general substrate transporter like domains"/>
    <property type="match status" value="1"/>
</dbReference>